<sequence length="68" mass="7775">MDRDEVLALVELALRESARKVESGRVRSPANERVRISWVKATCNAASTWRLLARDEEEADSEPDPFQF</sequence>
<proteinExistence type="predicted"/>
<reference evidence="2 3" key="1">
    <citation type="submission" date="2020-06" db="EMBL/GenBank/DDBJ databases">
        <title>NJ-3-1, isolated from saline soil.</title>
        <authorList>
            <person name="Cui H.L."/>
            <person name="Shi X."/>
        </authorList>
    </citation>
    <scope>NUCLEOTIDE SEQUENCE [LARGE SCALE GENOMIC DNA]</scope>
    <source>
        <strain evidence="2 3">NJ-3-1</strain>
    </source>
</reference>
<dbReference type="Pfam" id="PF26457">
    <property type="entry name" value="DUF8136"/>
    <property type="match status" value="1"/>
</dbReference>
<evidence type="ECO:0000313" key="2">
    <source>
        <dbReference type="EMBL" id="QLG62643.1"/>
    </source>
</evidence>
<evidence type="ECO:0000313" key="3">
    <source>
        <dbReference type="Proteomes" id="UP000509626"/>
    </source>
</evidence>
<dbReference type="KEGG" id="halu:HUG12_13280"/>
<organism evidence="2 3">
    <name type="scientific">Halorarum salinum</name>
    <dbReference type="NCBI Taxonomy" id="2743089"/>
    <lineage>
        <taxon>Archaea</taxon>
        <taxon>Methanobacteriati</taxon>
        <taxon>Methanobacteriota</taxon>
        <taxon>Stenosarchaea group</taxon>
        <taxon>Halobacteria</taxon>
        <taxon>Halobacteriales</taxon>
        <taxon>Haloferacaceae</taxon>
        <taxon>Halorarum</taxon>
    </lineage>
</organism>
<accession>A0A7D5QH23</accession>
<dbReference type="AlphaFoldDB" id="A0A7D5QH23"/>
<gene>
    <name evidence="2" type="ORF">HUG12_13280</name>
</gene>
<feature type="domain" description="DUF8136" evidence="1">
    <location>
        <begin position="10"/>
        <end position="57"/>
    </location>
</feature>
<protein>
    <recommendedName>
        <fullName evidence="1">DUF8136 domain-containing protein</fullName>
    </recommendedName>
</protein>
<dbReference type="InterPro" id="IPR058449">
    <property type="entry name" value="DUF8136"/>
</dbReference>
<dbReference type="Proteomes" id="UP000509626">
    <property type="component" value="Chromosome"/>
</dbReference>
<evidence type="ECO:0000259" key="1">
    <source>
        <dbReference type="Pfam" id="PF26457"/>
    </source>
</evidence>
<keyword evidence="3" id="KW-1185">Reference proteome</keyword>
<dbReference type="GeneID" id="56038449"/>
<dbReference type="RefSeq" id="WP_179269228.1">
    <property type="nucleotide sequence ID" value="NZ_CP058579.1"/>
</dbReference>
<dbReference type="OrthoDB" id="270613at2157"/>
<dbReference type="EMBL" id="CP058579">
    <property type="protein sequence ID" value="QLG62643.1"/>
    <property type="molecule type" value="Genomic_DNA"/>
</dbReference>
<name>A0A7D5QH23_9EURY</name>